<protein>
    <submittedName>
        <fullName evidence="1">Phage minor capsid protein</fullName>
    </submittedName>
</protein>
<reference evidence="1 2" key="1">
    <citation type="submission" date="2015-10" db="EMBL/GenBank/DDBJ databases">
        <title>Resequencing of Lactobacillus plantarum WJL strain genome.</title>
        <authorList>
            <person name="Martino M.E."/>
        </authorList>
    </citation>
    <scope>NUCLEOTIDE SEQUENCE [LARGE SCALE GENOMIC DNA]</scope>
    <source>
        <strain evidence="1 2">WJL</strain>
    </source>
</reference>
<gene>
    <name evidence="1" type="ORF">WJL_0959</name>
</gene>
<name>A0A837PA24_LACPN</name>
<evidence type="ECO:0000313" key="1">
    <source>
        <dbReference type="EMBL" id="KPN43886.1"/>
    </source>
</evidence>
<dbReference type="Pfam" id="PF11114">
    <property type="entry name" value="Minor_capsid_2"/>
    <property type="match status" value="1"/>
</dbReference>
<dbReference type="AlphaFoldDB" id="A0A837PA24"/>
<accession>A0A837PA24</accession>
<dbReference type="EMBL" id="LKLZ01000003">
    <property type="protein sequence ID" value="KPN43886.1"/>
    <property type="molecule type" value="Genomic_DNA"/>
</dbReference>
<dbReference type="Proteomes" id="UP000050511">
    <property type="component" value="Unassembled WGS sequence"/>
</dbReference>
<dbReference type="InterPro" id="IPR021080">
    <property type="entry name" value="Minor_capsid_protein"/>
</dbReference>
<dbReference type="RefSeq" id="WP_022638362.1">
    <property type="nucleotide sequence ID" value="NZ_AUTE01000019.1"/>
</dbReference>
<comment type="caution">
    <text evidence="1">The sequence shown here is derived from an EMBL/GenBank/DDBJ whole genome shotgun (WGS) entry which is preliminary data.</text>
</comment>
<proteinExistence type="predicted"/>
<sequence>MVMKVNVDLDGFMEHTSLDNVKRGQYALVNQAMSDMEQFVPKRQGHLRDSVHATADGSQITYAMPYAKAQFYGIINGHPVNPSNYTTPGTTKRWDLKGKSVFMSSWIDAFTKGMK</sequence>
<organism evidence="1 2">
    <name type="scientific">Lactiplantibacillus plantarum WJL</name>
    <dbReference type="NCBI Taxonomy" id="1350466"/>
    <lineage>
        <taxon>Bacteria</taxon>
        <taxon>Bacillati</taxon>
        <taxon>Bacillota</taxon>
        <taxon>Bacilli</taxon>
        <taxon>Lactobacillales</taxon>
        <taxon>Lactobacillaceae</taxon>
        <taxon>Lactiplantibacillus</taxon>
    </lineage>
</organism>
<evidence type="ECO:0000313" key="2">
    <source>
        <dbReference type="Proteomes" id="UP000050511"/>
    </source>
</evidence>